<name>A0A7G5XC61_9BACT</name>
<dbReference type="Proteomes" id="UP000515344">
    <property type="component" value="Chromosome"/>
</dbReference>
<proteinExistence type="predicted"/>
<evidence type="ECO:0000313" key="1">
    <source>
        <dbReference type="EMBL" id="QNA43064.1"/>
    </source>
</evidence>
<dbReference type="RefSeq" id="WP_182801329.1">
    <property type="nucleotide sequence ID" value="NZ_CP060007.1"/>
</dbReference>
<keyword evidence="2" id="KW-1185">Reference proteome</keyword>
<dbReference type="EMBL" id="CP060007">
    <property type="protein sequence ID" value="QNA43064.1"/>
    <property type="molecule type" value="Genomic_DNA"/>
</dbReference>
<dbReference type="KEGG" id="lacs:H4075_13325"/>
<evidence type="ECO:0000313" key="2">
    <source>
        <dbReference type="Proteomes" id="UP000515344"/>
    </source>
</evidence>
<organism evidence="1 2">
    <name type="scientific">Lacibacter sediminis</name>
    <dbReference type="NCBI Taxonomy" id="2760713"/>
    <lineage>
        <taxon>Bacteria</taxon>
        <taxon>Pseudomonadati</taxon>
        <taxon>Bacteroidota</taxon>
        <taxon>Chitinophagia</taxon>
        <taxon>Chitinophagales</taxon>
        <taxon>Chitinophagaceae</taxon>
        <taxon>Lacibacter</taxon>
    </lineage>
</organism>
<reference evidence="2" key="1">
    <citation type="submission" date="2020-08" db="EMBL/GenBank/DDBJ databases">
        <title>Lacibacter sp. S13-6-6 genome sequencing.</title>
        <authorList>
            <person name="Jin L."/>
        </authorList>
    </citation>
    <scope>NUCLEOTIDE SEQUENCE [LARGE SCALE GENOMIC DNA]</scope>
    <source>
        <strain evidence="2">S13-6-6</strain>
    </source>
</reference>
<dbReference type="AlphaFoldDB" id="A0A7G5XC61"/>
<accession>A0A7G5XC61</accession>
<gene>
    <name evidence="1" type="ORF">H4075_13325</name>
</gene>
<protein>
    <submittedName>
        <fullName evidence="1">Uncharacterized protein</fullName>
    </submittedName>
</protein>
<sequence length="145" mass="17085">MGYELHITRREHWADTETSDISIEEWLTYVNSDKELELTNGYDIKIGSEALHQNVIGYCEWKAHPTEQEANSRPWFSYWKGSVDTKNPDAPTIRKMIQIASALKAKVQGDDGEFYTEEDVANIEKEEEQRALAKQQTEKRWWKFW</sequence>